<gene>
    <name evidence="2" type="ORF">DZC30_21510</name>
</gene>
<reference evidence="2 3" key="1">
    <citation type="submission" date="2018-08" db="EMBL/GenBank/DDBJ databases">
        <title>Comamonas testosteroni strain SWCO2.</title>
        <authorList>
            <person name="Jiang N."/>
            <person name="Zhang X.Z."/>
        </authorList>
    </citation>
    <scope>NUCLEOTIDE SEQUENCE [LARGE SCALE GENOMIC DNA]</scope>
    <source>
        <strain evidence="2 3">SWCO2</strain>
    </source>
</reference>
<dbReference type="OrthoDB" id="3293764at2"/>
<name>A0A373F8G6_COMTE</name>
<dbReference type="AlphaFoldDB" id="A0A373F8G6"/>
<proteinExistence type="predicted"/>
<comment type="caution">
    <text evidence="2">The sequence shown here is derived from an EMBL/GenBank/DDBJ whole genome shotgun (WGS) entry which is preliminary data.</text>
</comment>
<organism evidence="2 3">
    <name type="scientific">Comamonas testosteroni</name>
    <name type="common">Pseudomonas testosteroni</name>
    <dbReference type="NCBI Taxonomy" id="285"/>
    <lineage>
        <taxon>Bacteria</taxon>
        <taxon>Pseudomonadati</taxon>
        <taxon>Pseudomonadota</taxon>
        <taxon>Betaproteobacteria</taxon>
        <taxon>Burkholderiales</taxon>
        <taxon>Comamonadaceae</taxon>
        <taxon>Comamonas</taxon>
    </lineage>
</organism>
<keyword evidence="3" id="KW-1185">Reference proteome</keyword>
<sequence length="191" mass="21961">MKKPSSLVKAVYHEHIARFGEPAQSIRYEDPPVQVPVPGFVDVMIWPADEELDITTFATIGMCDMEMSQTGSRAELHLSLAGNVDEQTRNEITRFLANLSLYPFINQTWLDWWHVIPNAGQIPHFTGMRSVLIHPAFVQDGWDHIHAEGQLVKILNIIPITAQELALYRTEDMDKLLQYWEQNDTDYFAPR</sequence>
<evidence type="ECO:0000313" key="2">
    <source>
        <dbReference type="EMBL" id="RGE39739.1"/>
    </source>
</evidence>
<dbReference type="EMBL" id="QURR01000046">
    <property type="protein sequence ID" value="RGE39739.1"/>
    <property type="molecule type" value="Genomic_DNA"/>
</dbReference>
<dbReference type="Pfam" id="PF05076">
    <property type="entry name" value="SUFU"/>
    <property type="match status" value="1"/>
</dbReference>
<evidence type="ECO:0000313" key="3">
    <source>
        <dbReference type="Proteomes" id="UP000261948"/>
    </source>
</evidence>
<dbReference type="InterPro" id="IPR020941">
    <property type="entry name" value="SUFU-like_domain"/>
</dbReference>
<accession>A0A373F8G6</accession>
<protein>
    <submittedName>
        <fullName evidence="2">Suppressor of fused domain protein</fullName>
    </submittedName>
</protein>
<dbReference type="Proteomes" id="UP000261948">
    <property type="component" value="Unassembled WGS sequence"/>
</dbReference>
<evidence type="ECO:0000259" key="1">
    <source>
        <dbReference type="Pfam" id="PF05076"/>
    </source>
</evidence>
<feature type="domain" description="Suppressor of fused-like" evidence="1">
    <location>
        <begin position="41"/>
        <end position="190"/>
    </location>
</feature>